<sequence length="148" mass="15825">MGLCVSSQTPTTKRLTGVNSRGPAAVTERMRLVPTDTSKVINAVDGGLQEYRTPIQASQITSKHPNWFLCSSETMSVGACLSRAADEEELQPGQIYFLLPESRAQKPLSLPDLCSLAIKASSALGQSQSSAADFPSKSGNPKLRSKSR</sequence>
<accession>A0A2P5FXX1</accession>
<dbReference type="InterPro" id="IPR025322">
    <property type="entry name" value="PADRE_dom"/>
</dbReference>
<comment type="caution">
    <text evidence="2">The sequence shown here is derived from an EMBL/GenBank/DDBJ whole genome shotgun (WGS) entry which is preliminary data.</text>
</comment>
<organism evidence="2 3">
    <name type="scientific">Trema orientale</name>
    <name type="common">Charcoal tree</name>
    <name type="synonym">Celtis orientalis</name>
    <dbReference type="NCBI Taxonomy" id="63057"/>
    <lineage>
        <taxon>Eukaryota</taxon>
        <taxon>Viridiplantae</taxon>
        <taxon>Streptophyta</taxon>
        <taxon>Embryophyta</taxon>
        <taxon>Tracheophyta</taxon>
        <taxon>Spermatophyta</taxon>
        <taxon>Magnoliopsida</taxon>
        <taxon>eudicotyledons</taxon>
        <taxon>Gunneridae</taxon>
        <taxon>Pentapetalae</taxon>
        <taxon>rosids</taxon>
        <taxon>fabids</taxon>
        <taxon>Rosales</taxon>
        <taxon>Cannabaceae</taxon>
        <taxon>Trema</taxon>
    </lineage>
</organism>
<feature type="region of interest" description="Disordered" evidence="1">
    <location>
        <begin position="1"/>
        <end position="21"/>
    </location>
</feature>
<dbReference type="AlphaFoldDB" id="A0A2P5FXX1"/>
<proteinExistence type="predicted"/>
<evidence type="ECO:0000256" key="1">
    <source>
        <dbReference type="SAM" id="MobiDB-lite"/>
    </source>
</evidence>
<dbReference type="EMBL" id="JXTC01000004">
    <property type="protein sequence ID" value="POO02630.1"/>
    <property type="molecule type" value="Genomic_DNA"/>
</dbReference>
<dbReference type="Proteomes" id="UP000237000">
    <property type="component" value="Unassembled WGS sequence"/>
</dbReference>
<dbReference type="OrthoDB" id="1919386at2759"/>
<feature type="compositionally biased region" description="Polar residues" evidence="1">
    <location>
        <begin position="1"/>
        <end position="19"/>
    </location>
</feature>
<gene>
    <name evidence="2" type="ORF">TorRG33x02_016160</name>
</gene>
<evidence type="ECO:0000313" key="2">
    <source>
        <dbReference type="EMBL" id="POO02630.1"/>
    </source>
</evidence>
<name>A0A2P5FXX1_TREOI</name>
<dbReference type="PANTHER" id="PTHR33052">
    <property type="entry name" value="DUF4228 DOMAIN PROTEIN-RELATED"/>
    <property type="match status" value="1"/>
</dbReference>
<dbReference type="InParanoid" id="A0A2P5FXX1"/>
<reference evidence="3" key="1">
    <citation type="submission" date="2016-06" db="EMBL/GenBank/DDBJ databases">
        <title>Parallel loss of symbiosis genes in relatives of nitrogen-fixing non-legume Parasponia.</title>
        <authorList>
            <person name="Van Velzen R."/>
            <person name="Holmer R."/>
            <person name="Bu F."/>
            <person name="Rutten L."/>
            <person name="Van Zeijl A."/>
            <person name="Liu W."/>
            <person name="Santuari L."/>
            <person name="Cao Q."/>
            <person name="Sharma T."/>
            <person name="Shen D."/>
            <person name="Roswanjaya Y."/>
            <person name="Wardhani T."/>
            <person name="Kalhor M.S."/>
            <person name="Jansen J."/>
            <person name="Van den Hoogen J."/>
            <person name="Gungor B."/>
            <person name="Hartog M."/>
            <person name="Hontelez J."/>
            <person name="Verver J."/>
            <person name="Yang W.-C."/>
            <person name="Schijlen E."/>
            <person name="Repin R."/>
            <person name="Schilthuizen M."/>
            <person name="Schranz E."/>
            <person name="Heidstra R."/>
            <person name="Miyata K."/>
            <person name="Fedorova E."/>
            <person name="Kohlen W."/>
            <person name="Bisseling T."/>
            <person name="Smit S."/>
            <person name="Geurts R."/>
        </authorList>
    </citation>
    <scope>NUCLEOTIDE SEQUENCE [LARGE SCALE GENOMIC DNA]</scope>
    <source>
        <strain evidence="3">cv. RG33-2</strain>
    </source>
</reference>
<evidence type="ECO:0000313" key="3">
    <source>
        <dbReference type="Proteomes" id="UP000237000"/>
    </source>
</evidence>
<evidence type="ECO:0008006" key="4">
    <source>
        <dbReference type="Google" id="ProtNLM"/>
    </source>
</evidence>
<dbReference type="STRING" id="63057.A0A2P5FXX1"/>
<feature type="region of interest" description="Disordered" evidence="1">
    <location>
        <begin position="125"/>
        <end position="148"/>
    </location>
</feature>
<keyword evidence="3" id="KW-1185">Reference proteome</keyword>
<dbReference type="Pfam" id="PF14009">
    <property type="entry name" value="PADRE"/>
    <property type="match status" value="1"/>
</dbReference>
<protein>
    <recommendedName>
        <fullName evidence="4">DUF4228 domain protein</fullName>
    </recommendedName>
</protein>